<evidence type="ECO:0000313" key="5">
    <source>
        <dbReference type="Proteomes" id="UP001331664"/>
    </source>
</evidence>
<dbReference type="KEGG" id="camy:CSUIS_0156"/>
<sequence length="374" mass="42299">MISSLKELIYDFFIHPMRLFFIMSGLFAIFGTIILIFNIGDFISFHKFIFIELFVSSAFVGFLLTAVSDWADYKGSLLPYSVIGFILLILALSTQILGFNGSIFIAFLWSFIAITTLIWLIKAKNYDNFSLIFLLCFIAFIEFYGVIYEPKPYALIHCFMGGIILIGFRISTVLARLALDRKFKDNSYIFIPNPILKNISYISLLALALCDILRLDNTTSGFICAGAGLIILSQISQWHHRVFLSTHYTFIYYILLFGSGLIYLALGVDLLFGLNFTSTILHGITIWSTIGFIFFVFNVSSLRHSGQATLNLPICGKIGIILLAIATISKLFLAQIWDIFYITIPAILVGLLFLIFVGRYTIIYKNNPFTDDPE</sequence>
<feature type="transmembrane region" description="Helical" evidence="1">
    <location>
        <begin position="314"/>
        <end position="333"/>
    </location>
</feature>
<feature type="transmembrane region" description="Helical" evidence="1">
    <location>
        <begin position="195"/>
        <end position="214"/>
    </location>
</feature>
<organism evidence="2 4">
    <name type="scientific">Campylobacter porcelli</name>
    <dbReference type="NCBI Taxonomy" id="1660073"/>
    <lineage>
        <taxon>Bacteria</taxon>
        <taxon>Pseudomonadati</taxon>
        <taxon>Campylobacterota</taxon>
        <taxon>Epsilonproteobacteria</taxon>
        <taxon>Campylobacterales</taxon>
        <taxon>Campylobacteraceae</taxon>
        <taxon>Campylobacter</taxon>
    </lineage>
</organism>
<reference evidence="2" key="2">
    <citation type="journal article" date="2017" name="Genome Biol. Evol.">
        <title>Comparative genomic analysis identifies a Campylobacter clade deficient in selenium metabolism.</title>
        <authorList>
            <person name="Miller W.G."/>
            <person name="Yee E."/>
            <person name="Lopes B.S."/>
            <person name="Chapman M.H."/>
            <person name="Huynh S."/>
            <person name="Bono J.L."/>
            <person name="Parker C.T."/>
            <person name="Strachan N.J.C."/>
            <person name="Forbes K.J."/>
        </authorList>
    </citation>
    <scope>NUCLEOTIDE SEQUENCE [LARGE SCALE GENOMIC DNA]</scope>
    <source>
        <strain evidence="2">RM6137</strain>
    </source>
</reference>
<feature type="transmembrane region" description="Helical" evidence="1">
    <location>
        <begin position="45"/>
        <end position="65"/>
    </location>
</feature>
<dbReference type="STRING" id="1660073.CSUIS_0156"/>
<feature type="transmembrane region" description="Helical" evidence="1">
    <location>
        <begin position="128"/>
        <end position="147"/>
    </location>
</feature>
<keyword evidence="1" id="KW-0812">Transmembrane</keyword>
<protein>
    <submittedName>
        <fullName evidence="3">NnrS family protein</fullName>
    </submittedName>
    <submittedName>
        <fullName evidence="2">Putative heme-copper protein NnrS</fullName>
    </submittedName>
</protein>
<accession>A0A1X9SUZ8</accession>
<feature type="transmembrane region" description="Helical" evidence="1">
    <location>
        <begin position="339"/>
        <end position="357"/>
    </location>
</feature>
<dbReference type="Pfam" id="PF05940">
    <property type="entry name" value="NnrS"/>
    <property type="match status" value="1"/>
</dbReference>
<dbReference type="Proteomes" id="UP001331664">
    <property type="component" value="Unassembled WGS sequence"/>
</dbReference>
<proteinExistence type="predicted"/>
<feature type="transmembrane region" description="Helical" evidence="1">
    <location>
        <begin position="103"/>
        <end position="121"/>
    </location>
</feature>
<dbReference type="AlphaFoldDB" id="A0A1X9SUZ8"/>
<feature type="transmembrane region" description="Helical" evidence="1">
    <location>
        <begin position="20"/>
        <end position="39"/>
    </location>
</feature>
<feature type="transmembrane region" description="Helical" evidence="1">
    <location>
        <begin position="220"/>
        <end position="238"/>
    </location>
</feature>
<feature type="transmembrane region" description="Helical" evidence="1">
    <location>
        <begin position="153"/>
        <end position="174"/>
    </location>
</feature>
<keyword evidence="1" id="KW-0472">Membrane</keyword>
<feature type="transmembrane region" description="Helical" evidence="1">
    <location>
        <begin position="250"/>
        <end position="274"/>
    </location>
</feature>
<keyword evidence="1" id="KW-1133">Transmembrane helix</keyword>
<evidence type="ECO:0000313" key="2">
    <source>
        <dbReference type="EMBL" id="ARR00006.1"/>
    </source>
</evidence>
<evidence type="ECO:0000256" key="1">
    <source>
        <dbReference type="SAM" id="Phobius"/>
    </source>
</evidence>
<reference evidence="4" key="1">
    <citation type="journal article" date="2017" name="Genome Biol. Evol.">
        <title>Comparative Genomic Analysis Identifies a Campylobacter Clade Deficient in Selenium Metabolism.</title>
        <authorList>
            <person name="Miller W.G."/>
            <person name="Yee E."/>
            <person name="Lopes B.S."/>
            <person name="Chapman M.H."/>
            <person name="Huynh S."/>
            <person name="Bono J.L."/>
            <person name="Parker C.T."/>
            <person name="Strachan N.J.C."/>
            <person name="Forbes K.J."/>
        </authorList>
    </citation>
    <scope>NUCLEOTIDE SEQUENCE [LARGE SCALE GENOMIC DNA]</scope>
    <source>
        <strain evidence="4">RM6137</strain>
    </source>
</reference>
<name>A0A1X9SUZ8_9BACT</name>
<keyword evidence="5" id="KW-1185">Reference proteome</keyword>
<dbReference type="InterPro" id="IPR010266">
    <property type="entry name" value="NnrS"/>
</dbReference>
<feature type="transmembrane region" description="Helical" evidence="1">
    <location>
        <begin position="77"/>
        <end position="97"/>
    </location>
</feature>
<dbReference type="EMBL" id="JAZBRD010000002">
    <property type="protein sequence ID" value="MEE3744142.1"/>
    <property type="molecule type" value="Genomic_DNA"/>
</dbReference>
<evidence type="ECO:0000313" key="3">
    <source>
        <dbReference type="EMBL" id="MEE3744142.1"/>
    </source>
</evidence>
<dbReference type="RefSeq" id="WP_086237071.1">
    <property type="nucleotide sequence ID" value="NZ_CP018789.1"/>
</dbReference>
<gene>
    <name evidence="2" type="ORF">CSUIS_0156</name>
    <name evidence="3" type="ORF">V2I23_02375</name>
</gene>
<reference evidence="3 5" key="3">
    <citation type="submission" date="2024-01" db="EMBL/GenBank/DDBJ databases">
        <title>Campylobacter porcellus sp. nov.</title>
        <authorList>
            <person name="Papic B."/>
            <person name="Gruntar I."/>
        </authorList>
    </citation>
    <scope>NUCLEOTIDE SEQUENCE [LARGE SCALE GENOMIC DNA]</scope>
    <source>
        <strain evidence="3 5">CX2-4855-23</strain>
    </source>
</reference>
<feature type="transmembrane region" description="Helical" evidence="1">
    <location>
        <begin position="280"/>
        <end position="302"/>
    </location>
</feature>
<dbReference type="Proteomes" id="UP000194260">
    <property type="component" value="Chromosome"/>
</dbReference>
<dbReference type="EMBL" id="CP018789">
    <property type="protein sequence ID" value="ARR00006.1"/>
    <property type="molecule type" value="Genomic_DNA"/>
</dbReference>
<evidence type="ECO:0000313" key="4">
    <source>
        <dbReference type="Proteomes" id="UP000194260"/>
    </source>
</evidence>